<dbReference type="InterPro" id="IPR050266">
    <property type="entry name" value="AB_hydrolase_sf"/>
</dbReference>
<dbReference type="Gene3D" id="3.40.50.1820">
    <property type="entry name" value="alpha/beta hydrolase"/>
    <property type="match status" value="1"/>
</dbReference>
<evidence type="ECO:0000256" key="1">
    <source>
        <dbReference type="ARBA" id="ARBA00022801"/>
    </source>
</evidence>
<sequence length="357" mass="38809">MKVPFGTSSVLNGTFMTRPAAHRRAAADKRLASPGKCGKLVFLPYPGPQAPDLPAAVPESNGALERRTRLRHRVPATRSRVHISYGDMKKGKAMTSKQSAWTGMLSVEDTALYVSDTGGPGRPVVYLNGAYADQSHWKRVIADLGSGYRHITYDQRARGKSKRSADYSFEACIRDLDAVLTARGVDRPLLVGWSYGGILGWHWADRNPDRVLGVVTVDAFPVGLTGEAGRERIRKLFRRMRWLFPIASRLGLAARMTADQHAEVNIECNEIAAASVPVLDRLTCPVRFVLATGDSLGSKDGEMEQGRTVLDPLLASNPNLKVSAKVASNHSKILRNDSPAVADAVREFAVTRGPAVG</sequence>
<dbReference type="Proteomes" id="UP000517916">
    <property type="component" value="Unassembled WGS sequence"/>
</dbReference>
<name>A0ABR6BWX6_9PSEU</name>
<accession>A0ABR6BWX6</accession>
<proteinExistence type="predicted"/>
<dbReference type="Pfam" id="PF00561">
    <property type="entry name" value="Abhydrolase_1"/>
    <property type="match status" value="1"/>
</dbReference>
<keyword evidence="1" id="KW-0378">Hydrolase</keyword>
<evidence type="ECO:0000313" key="3">
    <source>
        <dbReference type="EMBL" id="MBA8931408.1"/>
    </source>
</evidence>
<organism evidence="3 4">
    <name type="scientific">Kutzneria viridogrisea</name>
    <dbReference type="NCBI Taxonomy" id="47990"/>
    <lineage>
        <taxon>Bacteria</taxon>
        <taxon>Bacillati</taxon>
        <taxon>Actinomycetota</taxon>
        <taxon>Actinomycetes</taxon>
        <taxon>Pseudonocardiales</taxon>
        <taxon>Pseudonocardiaceae</taxon>
        <taxon>Kutzneria</taxon>
    </lineage>
</organism>
<evidence type="ECO:0000259" key="2">
    <source>
        <dbReference type="Pfam" id="PF00561"/>
    </source>
</evidence>
<dbReference type="RefSeq" id="WP_318296938.1">
    <property type="nucleotide sequence ID" value="NZ_BAAABQ010000009.1"/>
</dbReference>
<dbReference type="EMBL" id="JACJID010000009">
    <property type="protein sequence ID" value="MBA8931408.1"/>
    <property type="molecule type" value="Genomic_DNA"/>
</dbReference>
<dbReference type="InterPro" id="IPR029058">
    <property type="entry name" value="AB_hydrolase_fold"/>
</dbReference>
<reference evidence="3 4" key="1">
    <citation type="submission" date="2020-08" db="EMBL/GenBank/DDBJ databases">
        <title>Genomic Encyclopedia of Archaeal and Bacterial Type Strains, Phase II (KMG-II): from individual species to whole genera.</title>
        <authorList>
            <person name="Goeker M."/>
        </authorList>
    </citation>
    <scope>NUCLEOTIDE SEQUENCE [LARGE SCALE GENOMIC DNA]</scope>
    <source>
        <strain evidence="3 4">DSM 43850</strain>
    </source>
</reference>
<dbReference type="PANTHER" id="PTHR43798">
    <property type="entry name" value="MONOACYLGLYCEROL LIPASE"/>
    <property type="match status" value="1"/>
</dbReference>
<evidence type="ECO:0000313" key="4">
    <source>
        <dbReference type="Proteomes" id="UP000517916"/>
    </source>
</evidence>
<protein>
    <submittedName>
        <fullName evidence="3">Pimeloyl-ACP methyl ester carboxylesterase</fullName>
    </submittedName>
</protein>
<feature type="domain" description="AB hydrolase-1" evidence="2">
    <location>
        <begin position="123"/>
        <end position="223"/>
    </location>
</feature>
<gene>
    <name evidence="3" type="ORF">BC739_008660</name>
</gene>
<dbReference type="PANTHER" id="PTHR43798:SF31">
    <property type="entry name" value="AB HYDROLASE SUPERFAMILY PROTEIN YCLE"/>
    <property type="match status" value="1"/>
</dbReference>
<dbReference type="SUPFAM" id="SSF53474">
    <property type="entry name" value="alpha/beta-Hydrolases"/>
    <property type="match status" value="1"/>
</dbReference>
<comment type="caution">
    <text evidence="3">The sequence shown here is derived from an EMBL/GenBank/DDBJ whole genome shotgun (WGS) entry which is preliminary data.</text>
</comment>
<dbReference type="InterPro" id="IPR000073">
    <property type="entry name" value="AB_hydrolase_1"/>
</dbReference>
<keyword evidence="4" id="KW-1185">Reference proteome</keyword>